<organism evidence="2 3">
    <name type="scientific">Acetobacterium bakii</name>
    <dbReference type="NCBI Taxonomy" id="52689"/>
    <lineage>
        <taxon>Bacteria</taxon>
        <taxon>Bacillati</taxon>
        <taxon>Bacillota</taxon>
        <taxon>Clostridia</taxon>
        <taxon>Eubacteriales</taxon>
        <taxon>Eubacteriaceae</taxon>
        <taxon>Acetobacterium</taxon>
    </lineage>
</organism>
<feature type="transmembrane region" description="Helical" evidence="1">
    <location>
        <begin position="70"/>
        <end position="87"/>
    </location>
</feature>
<comment type="caution">
    <text evidence="2">The sequence shown here is derived from an EMBL/GenBank/DDBJ whole genome shotgun (WGS) entry which is preliminary data.</text>
</comment>
<dbReference type="OrthoDB" id="308265at2"/>
<gene>
    <name evidence="2" type="ORF">AKG39_02565</name>
</gene>
<sequence length="111" mass="11961">MNPEFSTPLLVVLIVALCTFATRFLPFALFGGGKEVPAIVKSLGVLLPPAVIAILVVYCLKGVNFMIPPNGFPEFIAIGIVAFLHIWKRNNLLSIGGGTVAYMLLVQMVFV</sequence>
<keyword evidence="1" id="KW-0472">Membrane</keyword>
<dbReference type="STRING" id="52689.AKG39_02565"/>
<evidence type="ECO:0000313" key="3">
    <source>
        <dbReference type="Proteomes" id="UP000036873"/>
    </source>
</evidence>
<proteinExistence type="predicted"/>
<evidence type="ECO:0000313" key="2">
    <source>
        <dbReference type="EMBL" id="KNZ43058.1"/>
    </source>
</evidence>
<keyword evidence="3" id="KW-1185">Reference proteome</keyword>
<dbReference type="AlphaFoldDB" id="A0A0L6U3G8"/>
<dbReference type="Pfam" id="PF05437">
    <property type="entry name" value="AzlD"/>
    <property type="match status" value="1"/>
</dbReference>
<evidence type="ECO:0000256" key="1">
    <source>
        <dbReference type="SAM" id="Phobius"/>
    </source>
</evidence>
<dbReference type="Proteomes" id="UP000036873">
    <property type="component" value="Unassembled WGS sequence"/>
</dbReference>
<feature type="transmembrane region" description="Helical" evidence="1">
    <location>
        <begin position="92"/>
        <end position="110"/>
    </location>
</feature>
<feature type="transmembrane region" description="Helical" evidence="1">
    <location>
        <begin position="6"/>
        <end position="26"/>
    </location>
</feature>
<feature type="transmembrane region" description="Helical" evidence="1">
    <location>
        <begin position="38"/>
        <end position="58"/>
    </location>
</feature>
<dbReference type="InterPro" id="IPR008407">
    <property type="entry name" value="Brnchd-chn_aa_trnsp_AzlD"/>
</dbReference>
<accession>A0A0L6U3G8</accession>
<keyword evidence="1" id="KW-0812">Transmembrane</keyword>
<keyword evidence="1" id="KW-1133">Transmembrane helix</keyword>
<dbReference type="RefSeq" id="WP_050738793.1">
    <property type="nucleotide sequence ID" value="NZ_LGYO01000007.1"/>
</dbReference>
<protein>
    <submittedName>
        <fullName evidence="2">Branched-chain amino acid transporter AzlD</fullName>
    </submittedName>
</protein>
<reference evidence="3" key="1">
    <citation type="submission" date="2015-07" db="EMBL/GenBank/DDBJ databases">
        <title>Draft genome sequence of Acetobacterium bakii DSM 8293, a potential psychrophilic chemical producer through syngas fermentation.</title>
        <authorList>
            <person name="Song Y."/>
            <person name="Hwang S."/>
            <person name="Cho B.-K."/>
        </authorList>
    </citation>
    <scope>NUCLEOTIDE SEQUENCE [LARGE SCALE GENOMIC DNA]</scope>
    <source>
        <strain evidence="3">DSM 8239</strain>
    </source>
</reference>
<dbReference type="EMBL" id="LGYO01000007">
    <property type="protein sequence ID" value="KNZ43058.1"/>
    <property type="molecule type" value="Genomic_DNA"/>
</dbReference>
<dbReference type="PIRSF" id="PIRSF003203">
    <property type="entry name" value="AzlD"/>
    <property type="match status" value="1"/>
</dbReference>
<name>A0A0L6U3G8_9FIRM</name>